<evidence type="ECO:0000256" key="1">
    <source>
        <dbReference type="SAM" id="MobiDB-lite"/>
    </source>
</evidence>
<keyword evidence="3" id="KW-1185">Reference proteome</keyword>
<evidence type="ECO:0000313" key="3">
    <source>
        <dbReference type="Proteomes" id="UP000657385"/>
    </source>
</evidence>
<organism evidence="2 3">
    <name type="scientific">Streptacidiphilus fuscans</name>
    <dbReference type="NCBI Taxonomy" id="2789292"/>
    <lineage>
        <taxon>Bacteria</taxon>
        <taxon>Bacillati</taxon>
        <taxon>Actinomycetota</taxon>
        <taxon>Actinomycetes</taxon>
        <taxon>Kitasatosporales</taxon>
        <taxon>Streptomycetaceae</taxon>
        <taxon>Streptacidiphilus</taxon>
    </lineage>
</organism>
<accession>A0A931FDR1</accession>
<protein>
    <submittedName>
        <fullName evidence="2">Uncharacterized protein</fullName>
    </submittedName>
</protein>
<proteinExistence type="predicted"/>
<gene>
    <name evidence="2" type="ORF">I2501_10210</name>
</gene>
<reference evidence="2" key="1">
    <citation type="submission" date="2020-11" db="EMBL/GenBank/DDBJ databases">
        <title>Isolation and identification of active actinomycetes.</title>
        <authorList>
            <person name="Yu B."/>
        </authorList>
    </citation>
    <scope>NUCLEOTIDE SEQUENCE</scope>
    <source>
        <strain evidence="2">NEAU-YB345</strain>
    </source>
</reference>
<feature type="region of interest" description="Disordered" evidence="1">
    <location>
        <begin position="38"/>
        <end position="70"/>
    </location>
</feature>
<evidence type="ECO:0000313" key="2">
    <source>
        <dbReference type="EMBL" id="MBF9068405.1"/>
    </source>
</evidence>
<sequence length="100" mass="9790">MTDVDSGLSATRALRASVGLTVLAAVLLACGAAVQATGSLQGPSANGGGSVTRPTTTARPVHPVPTFPIPTHPAPPPTCVAAGPVLTGCGGGGLWPRRDR</sequence>
<name>A0A931FDR1_9ACTN</name>
<comment type="caution">
    <text evidence="2">The sequence shown here is derived from an EMBL/GenBank/DDBJ whole genome shotgun (WGS) entry which is preliminary data.</text>
</comment>
<dbReference type="Proteomes" id="UP000657385">
    <property type="component" value="Unassembled WGS sequence"/>
</dbReference>
<dbReference type="AlphaFoldDB" id="A0A931FDR1"/>
<dbReference type="RefSeq" id="WP_196193540.1">
    <property type="nucleotide sequence ID" value="NZ_JADPRT010000003.1"/>
</dbReference>
<dbReference type="EMBL" id="JADPRT010000003">
    <property type="protein sequence ID" value="MBF9068405.1"/>
    <property type="molecule type" value="Genomic_DNA"/>
</dbReference>